<reference evidence="1" key="1">
    <citation type="submission" date="2021-04" db="EMBL/GenBank/DDBJ databases">
        <authorList>
            <consortium name="Molecular Ecology Group"/>
        </authorList>
    </citation>
    <scope>NUCLEOTIDE SEQUENCE</scope>
</reference>
<dbReference type="Gene3D" id="3.40.50.300">
    <property type="entry name" value="P-loop containing nucleotide triphosphate hydrolases"/>
    <property type="match status" value="1"/>
</dbReference>
<evidence type="ECO:0000313" key="1">
    <source>
        <dbReference type="EMBL" id="CAG5129500.1"/>
    </source>
</evidence>
<dbReference type="AlphaFoldDB" id="A0A8S3ZNT3"/>
<gene>
    <name evidence="1" type="ORF">CUNI_LOCUS15058</name>
</gene>
<organism evidence="1 2">
    <name type="scientific">Candidula unifasciata</name>
    <dbReference type="NCBI Taxonomy" id="100452"/>
    <lineage>
        <taxon>Eukaryota</taxon>
        <taxon>Metazoa</taxon>
        <taxon>Spiralia</taxon>
        <taxon>Lophotrochozoa</taxon>
        <taxon>Mollusca</taxon>
        <taxon>Gastropoda</taxon>
        <taxon>Heterobranchia</taxon>
        <taxon>Euthyneura</taxon>
        <taxon>Panpulmonata</taxon>
        <taxon>Eupulmonata</taxon>
        <taxon>Stylommatophora</taxon>
        <taxon>Helicina</taxon>
        <taxon>Helicoidea</taxon>
        <taxon>Geomitridae</taxon>
        <taxon>Candidula</taxon>
    </lineage>
</organism>
<dbReference type="InterPro" id="IPR027417">
    <property type="entry name" value="P-loop_NTPase"/>
</dbReference>
<dbReference type="EMBL" id="CAJHNH020003529">
    <property type="protein sequence ID" value="CAG5129500.1"/>
    <property type="molecule type" value="Genomic_DNA"/>
</dbReference>
<protein>
    <submittedName>
        <fullName evidence="1">Uncharacterized protein</fullName>
    </submittedName>
</protein>
<dbReference type="OrthoDB" id="8068875at2759"/>
<proteinExistence type="predicted"/>
<dbReference type="InterPro" id="IPR052654">
    <property type="entry name" value="CS_Sulfotransferase"/>
</dbReference>
<comment type="caution">
    <text evidence="1">The sequence shown here is derived from an EMBL/GenBank/DDBJ whole genome shotgun (WGS) entry which is preliminary data.</text>
</comment>
<accession>A0A8S3ZNT3</accession>
<dbReference type="SUPFAM" id="SSF52540">
    <property type="entry name" value="P-loop containing nucleoside triphosphate hydrolases"/>
    <property type="match status" value="1"/>
</dbReference>
<name>A0A8S3ZNT3_9EUPU</name>
<dbReference type="GO" id="GO:0019319">
    <property type="term" value="P:hexose biosynthetic process"/>
    <property type="evidence" value="ECO:0007669"/>
    <property type="project" value="TreeGrafter"/>
</dbReference>
<dbReference type="Proteomes" id="UP000678393">
    <property type="component" value="Unassembled WGS sequence"/>
</dbReference>
<keyword evidence="2" id="KW-1185">Reference proteome</keyword>
<feature type="non-terminal residue" evidence="1">
    <location>
        <position position="1"/>
    </location>
</feature>
<evidence type="ECO:0000313" key="2">
    <source>
        <dbReference type="Proteomes" id="UP000678393"/>
    </source>
</evidence>
<dbReference type="GO" id="GO:0050659">
    <property type="term" value="F:N-acetylgalactosamine 4-sulfate 6-O-sulfotransferase activity"/>
    <property type="evidence" value="ECO:0007669"/>
    <property type="project" value="TreeGrafter"/>
</dbReference>
<dbReference type="PANTHER" id="PTHR15723:SF0">
    <property type="entry name" value="CARBOHYDRATE SULFOTRANSFERASE 15"/>
    <property type="match status" value="1"/>
</dbReference>
<sequence>LPGTSCKTPAMRPCYTRPCYTRPCCTRPYCTRICCTRPCCTRLCCTPPCCTWLKTSKRPDYLTDFKNPCWYVTSHSPAVKKLRCLPYFHIIGVDKSGTTDLWFRVSAHPDILKPAAILDKETHWWSWRRFEILHFDWYLQNFDPPAEKINQTVSRLGNRTYHHLIGRRSFPHPTLYQTSHARCQTHCHI</sequence>
<dbReference type="PANTHER" id="PTHR15723">
    <property type="entry name" value="CARBOHYDRATE SULFOTRANSFERASE 15"/>
    <property type="match status" value="1"/>
</dbReference>